<dbReference type="Proteomes" id="UP000288587">
    <property type="component" value="Unassembled WGS sequence"/>
</dbReference>
<dbReference type="EMBL" id="SACM01000005">
    <property type="protein sequence ID" value="RVT82962.1"/>
    <property type="molecule type" value="Genomic_DNA"/>
</dbReference>
<dbReference type="AlphaFoldDB" id="A0A437LC85"/>
<dbReference type="SUPFAM" id="SSF55729">
    <property type="entry name" value="Acyl-CoA N-acyltransferases (Nat)"/>
    <property type="match status" value="1"/>
</dbReference>
<proteinExistence type="predicted"/>
<reference evidence="3 4" key="1">
    <citation type="submission" date="2019-01" db="EMBL/GenBank/DDBJ databases">
        <authorList>
            <person name="Chen W.-M."/>
        </authorList>
    </citation>
    <scope>NUCLEOTIDE SEQUENCE [LARGE SCALE GENOMIC DNA]</scope>
    <source>
        <strain evidence="3 4">CCP-18</strain>
    </source>
</reference>
<protein>
    <recommendedName>
        <fullName evidence="2">N-acyl amino acid synthase FeeM catalytic core domain-containing protein</fullName>
    </recommendedName>
</protein>
<dbReference type="OrthoDB" id="8773859at2"/>
<keyword evidence="4" id="KW-1185">Reference proteome</keyword>
<evidence type="ECO:0000259" key="2">
    <source>
        <dbReference type="Pfam" id="PF21926"/>
    </source>
</evidence>
<sequence>MSVDIDPLVRPRLDSAGRPAQSPAWEAARTAAVQPGAPTAWLPFTVTRVRSEDDLLAAVSVRLAAYARHVPDLARQLQTPEPADLLTDTVILLARSKLDGSPLGTMRFQTNEHGPLPIEHSVPLPYRLTHRRLAEATRLGVTASSQGRLVKMALFKAFYLHCQQAGVDDMVIASRSPLDRHYRQLLFVDVFEPGFQVPLRHAANLPHAILRFEVGTAYQRWCAARHPLTDFMSHTAHPDLLGVGAPAAAPSAAH</sequence>
<name>A0A437LC85_9BURK</name>
<feature type="region of interest" description="Disordered" evidence="1">
    <location>
        <begin position="1"/>
        <end position="22"/>
    </location>
</feature>
<comment type="caution">
    <text evidence="3">The sequence shown here is derived from an EMBL/GenBank/DDBJ whole genome shotgun (WGS) entry which is preliminary data.</text>
</comment>
<evidence type="ECO:0000313" key="3">
    <source>
        <dbReference type="EMBL" id="RVT82962.1"/>
    </source>
</evidence>
<evidence type="ECO:0000313" key="4">
    <source>
        <dbReference type="Proteomes" id="UP000288587"/>
    </source>
</evidence>
<dbReference type="RefSeq" id="WP_127683943.1">
    <property type="nucleotide sequence ID" value="NZ_SACM01000005.1"/>
</dbReference>
<organism evidence="3 4">
    <name type="scientific">Inhella crocodyli</name>
    <dbReference type="NCBI Taxonomy" id="2499851"/>
    <lineage>
        <taxon>Bacteria</taxon>
        <taxon>Pseudomonadati</taxon>
        <taxon>Pseudomonadota</taxon>
        <taxon>Betaproteobacteria</taxon>
        <taxon>Burkholderiales</taxon>
        <taxon>Sphaerotilaceae</taxon>
        <taxon>Inhella</taxon>
    </lineage>
</organism>
<accession>A0A437LC85</accession>
<evidence type="ECO:0000256" key="1">
    <source>
        <dbReference type="SAM" id="MobiDB-lite"/>
    </source>
</evidence>
<dbReference type="Gene3D" id="3.40.630.30">
    <property type="match status" value="1"/>
</dbReference>
<gene>
    <name evidence="3" type="ORF">EOD73_15480</name>
</gene>
<dbReference type="InterPro" id="IPR054597">
    <property type="entry name" value="FeeM_cat"/>
</dbReference>
<feature type="domain" description="N-acyl amino acid synthase FeeM catalytic core" evidence="2">
    <location>
        <begin position="81"/>
        <end position="193"/>
    </location>
</feature>
<dbReference type="Pfam" id="PF21926">
    <property type="entry name" value="FeeM"/>
    <property type="match status" value="1"/>
</dbReference>
<dbReference type="InterPro" id="IPR016181">
    <property type="entry name" value="Acyl_CoA_acyltransferase"/>
</dbReference>